<feature type="transmembrane region" description="Helical" evidence="2">
    <location>
        <begin position="496"/>
        <end position="513"/>
    </location>
</feature>
<dbReference type="Proteomes" id="UP000215289">
    <property type="component" value="Unassembled WGS sequence"/>
</dbReference>
<dbReference type="InterPro" id="IPR040241">
    <property type="entry name" value="TRP_Flc/Pkd2-like"/>
</dbReference>
<dbReference type="GO" id="GO:0016020">
    <property type="term" value="C:membrane"/>
    <property type="evidence" value="ECO:0007669"/>
    <property type="project" value="TreeGrafter"/>
</dbReference>
<feature type="transmembrane region" description="Helical" evidence="2">
    <location>
        <begin position="366"/>
        <end position="388"/>
    </location>
</feature>
<evidence type="ECO:0000313" key="4">
    <source>
        <dbReference type="Proteomes" id="UP000215289"/>
    </source>
</evidence>
<feature type="transmembrane region" description="Helical" evidence="2">
    <location>
        <begin position="525"/>
        <end position="549"/>
    </location>
</feature>
<accession>A0A421D9F8</accession>
<feature type="transmembrane region" description="Helical" evidence="2">
    <location>
        <begin position="189"/>
        <end position="207"/>
    </location>
</feature>
<feature type="transmembrane region" description="Helical" evidence="2">
    <location>
        <begin position="438"/>
        <end position="456"/>
    </location>
</feature>
<keyword evidence="4" id="KW-1185">Reference proteome</keyword>
<keyword evidence="2" id="KW-0472">Membrane</keyword>
<protein>
    <submittedName>
        <fullName evidence="3">Uncharacterized protein</fullName>
    </submittedName>
</protein>
<dbReference type="OrthoDB" id="269822at2759"/>
<dbReference type="PANTHER" id="PTHR31145">
    <property type="entry name" value="INTEGRAL MEMBRANE PROTEIN (AFU_ORTHOLOGUE AFUA_7G01610)"/>
    <property type="match status" value="1"/>
</dbReference>
<dbReference type="PANTHER" id="PTHR31145:SF8">
    <property type="entry name" value="INTEGRAL MEMBRANE PROTEIN (AFU_ORTHOLOGUE AFUA_2G17475)"/>
    <property type="match status" value="1"/>
</dbReference>
<feature type="compositionally biased region" description="Polar residues" evidence="1">
    <location>
        <begin position="621"/>
        <end position="644"/>
    </location>
</feature>
<dbReference type="AlphaFoldDB" id="A0A421D9F8"/>
<evidence type="ECO:0000256" key="2">
    <source>
        <dbReference type="SAM" id="Phobius"/>
    </source>
</evidence>
<feature type="transmembrane region" description="Helical" evidence="2">
    <location>
        <begin position="240"/>
        <end position="260"/>
    </location>
</feature>
<organism evidence="3 4">
    <name type="scientific">Aspergillus turcosus</name>
    <dbReference type="NCBI Taxonomy" id="1245748"/>
    <lineage>
        <taxon>Eukaryota</taxon>
        <taxon>Fungi</taxon>
        <taxon>Dikarya</taxon>
        <taxon>Ascomycota</taxon>
        <taxon>Pezizomycotina</taxon>
        <taxon>Eurotiomycetes</taxon>
        <taxon>Eurotiomycetidae</taxon>
        <taxon>Eurotiales</taxon>
        <taxon>Aspergillaceae</taxon>
        <taxon>Aspergillus</taxon>
        <taxon>Aspergillus subgen. Fumigati</taxon>
    </lineage>
</organism>
<dbReference type="EMBL" id="NIDN02000044">
    <property type="protein sequence ID" value="RLL98812.1"/>
    <property type="molecule type" value="Genomic_DNA"/>
</dbReference>
<name>A0A421D9F8_9EURO</name>
<feature type="region of interest" description="Disordered" evidence="1">
    <location>
        <begin position="610"/>
        <end position="653"/>
    </location>
</feature>
<feature type="transmembrane region" description="Helical" evidence="2">
    <location>
        <begin position="394"/>
        <end position="417"/>
    </location>
</feature>
<feature type="region of interest" description="Disordered" evidence="1">
    <location>
        <begin position="573"/>
        <end position="598"/>
    </location>
</feature>
<keyword evidence="2" id="KW-0812">Transmembrane</keyword>
<comment type="caution">
    <text evidence="3">The sequence shown here is derived from an EMBL/GenBank/DDBJ whole genome shotgun (WGS) entry which is preliminary data.</text>
</comment>
<feature type="region of interest" description="Disordered" evidence="1">
    <location>
        <begin position="714"/>
        <end position="742"/>
    </location>
</feature>
<feature type="transmembrane region" description="Helical" evidence="2">
    <location>
        <begin position="462"/>
        <end position="484"/>
    </location>
</feature>
<gene>
    <name evidence="3" type="ORF">CFD26_103037</name>
</gene>
<feature type="compositionally biased region" description="Polar residues" evidence="1">
    <location>
        <begin position="723"/>
        <end position="742"/>
    </location>
</feature>
<sequence>MGPVVMRAFGAGVLPTFGLLRLTRLTSSGLIMQPGIPHTPHPTLKDDSTRGWLDRSSGVNLRIDSLDGSIQKSQDATTLSLTLLGFYNASQLTCTDVQLTEENDLRFRVLGYPVGRLDRIQKLCYSPPALWRLPESLQVSKWELTYSLDYGHPLQTLAGEFEFSLLNGSQIGCAAARITPDIGTAASAAFTYLPAAIILLIGIASLLRHTEQRRRPVPEPRTTFAPRDSIRKMVVDVADYVRYLQFIFLAGSLTMNYPGFYQPIVSQLAWSSLLYWSGPVNHGFTYPGIEDGIYATNGTYGLDYMAQNLGFPSMLDIMFDALINLCIVVSVIVIIVLAVWLIKCGSRHGVTFDTVLVQLPEASRNIVGITLLFFSLPLLAYLAYPLVFVGYLPSYRICLVVLMIGVLIGSNLFFARYQMKQKPRRSDSQPSPQFQTSMEYIAHYLLYGLPLIQGLAIGGLQLWGWVQLLLLGGCEVIILAHLILQRRREIILSKSAWCAAVRLLTLILSVAFVCPSSETTRQWIGYFILVLHGVVVIFGFLFISLWHIARFVIKGPDRRIPYNRGLGPSAVPHLNLGELSKPSEKRRKPDGKNLDFDPFDSISDRYSVGSSHRVYRGRENNPYTSNSPTLPEATASYTPDTSTFYRPPRSHSDRVASYEYENVNSDSILSAIESAEPAQTDSNSSQHSGDAFDELLQLPSNSGVDYSVRESDMYYGRRHGDSGPSQNPLTEDTGADQSTRQTFFNWKRSSAERFKYKRTKEKGFQVMRPPRPM</sequence>
<proteinExistence type="predicted"/>
<keyword evidence="2" id="KW-1133">Transmembrane helix</keyword>
<reference evidence="3 4" key="1">
    <citation type="submission" date="2018-08" db="EMBL/GenBank/DDBJ databases">
        <title>Draft genome sequences of two Aspergillus turcosus clinical strains isolated from bronchoalveolar lavage fluid: one azole-susceptible and the other azole-resistant.</title>
        <authorList>
            <person name="Parent-Michaud M."/>
            <person name="Dufresne P.J."/>
            <person name="Fournier E."/>
            <person name="Martineau C."/>
            <person name="Moreira S."/>
            <person name="Perkins V."/>
            <person name="De Repentigny L."/>
            <person name="Dufresne S.F."/>
        </authorList>
    </citation>
    <scope>NUCLEOTIDE SEQUENCE [LARGE SCALE GENOMIC DNA]</scope>
    <source>
        <strain evidence="3">HMR AF 1038</strain>
    </source>
</reference>
<dbReference type="GO" id="GO:0055085">
    <property type="term" value="P:transmembrane transport"/>
    <property type="evidence" value="ECO:0007669"/>
    <property type="project" value="TreeGrafter"/>
</dbReference>
<feature type="transmembrane region" description="Helical" evidence="2">
    <location>
        <begin position="321"/>
        <end position="342"/>
    </location>
</feature>
<dbReference type="STRING" id="1245748.A0A421D9F8"/>
<evidence type="ECO:0000256" key="1">
    <source>
        <dbReference type="SAM" id="MobiDB-lite"/>
    </source>
</evidence>
<evidence type="ECO:0000313" key="3">
    <source>
        <dbReference type="EMBL" id="RLL98812.1"/>
    </source>
</evidence>